<name>Q0G3N9_9HYPH</name>
<proteinExistence type="predicted"/>
<dbReference type="AlphaFoldDB" id="Q0G3N9"/>
<organism evidence="1 2">
    <name type="scientific">Fulvimarina pelagi HTCC2506</name>
    <dbReference type="NCBI Taxonomy" id="314231"/>
    <lineage>
        <taxon>Bacteria</taxon>
        <taxon>Pseudomonadati</taxon>
        <taxon>Pseudomonadota</taxon>
        <taxon>Alphaproteobacteria</taxon>
        <taxon>Hyphomicrobiales</taxon>
        <taxon>Aurantimonadaceae</taxon>
        <taxon>Fulvimarina</taxon>
    </lineage>
</organism>
<comment type="caution">
    <text evidence="1">The sequence shown here is derived from an EMBL/GenBank/DDBJ whole genome shotgun (WGS) entry which is preliminary data.</text>
</comment>
<gene>
    <name evidence="1" type="ORF">FP2506_15204</name>
</gene>
<evidence type="ECO:0000313" key="1">
    <source>
        <dbReference type="EMBL" id="EAU41792.1"/>
    </source>
</evidence>
<dbReference type="HOGENOM" id="CLU_2990161_0_0_5"/>
<sequence>MITSAKTGYGDNATRIRQRRPETAVSVDAFVKAVLNTGILFPSIWPFRYPSYDHRTI</sequence>
<dbReference type="EMBL" id="AATP01000002">
    <property type="protein sequence ID" value="EAU41792.1"/>
    <property type="molecule type" value="Genomic_DNA"/>
</dbReference>
<dbReference type="Proteomes" id="UP000004310">
    <property type="component" value="Unassembled WGS sequence"/>
</dbReference>
<evidence type="ECO:0000313" key="2">
    <source>
        <dbReference type="Proteomes" id="UP000004310"/>
    </source>
</evidence>
<accession>Q0G3N9</accession>
<keyword evidence="2" id="KW-1185">Reference proteome</keyword>
<protein>
    <submittedName>
        <fullName evidence="1">Uncharacterized protein</fullName>
    </submittedName>
</protein>
<reference evidence="1 2" key="1">
    <citation type="journal article" date="2010" name="J. Bacteriol.">
        <title>Genome sequence of Fulvimarina pelagi HTCC2506T, a Mn(II)-oxidizing alphaproteobacterium possessing an aerobic anoxygenic photosynthetic gene cluster and Xanthorhodopsin.</title>
        <authorList>
            <person name="Kang I."/>
            <person name="Oh H.M."/>
            <person name="Lim S.I."/>
            <person name="Ferriera S."/>
            <person name="Giovannoni S.J."/>
            <person name="Cho J.C."/>
        </authorList>
    </citation>
    <scope>NUCLEOTIDE SEQUENCE [LARGE SCALE GENOMIC DNA]</scope>
    <source>
        <strain evidence="1 2">HTCC2506</strain>
    </source>
</reference>